<protein>
    <recommendedName>
        <fullName evidence="6">Lipopolysaccharide assembly protein A domain-containing protein</fullName>
    </recommendedName>
</protein>
<accession>A0A1D8IMD6</accession>
<evidence type="ECO:0000256" key="3">
    <source>
        <dbReference type="ARBA" id="ARBA00022989"/>
    </source>
</evidence>
<evidence type="ECO:0000313" key="7">
    <source>
        <dbReference type="EMBL" id="AOU97636.1"/>
    </source>
</evidence>
<feature type="transmembrane region" description="Helical" evidence="5">
    <location>
        <begin position="43"/>
        <end position="65"/>
    </location>
</feature>
<feature type="domain" description="Lipopolysaccharide assembly protein A" evidence="6">
    <location>
        <begin position="24"/>
        <end position="85"/>
    </location>
</feature>
<dbReference type="AlphaFoldDB" id="A0A1D8IMD6"/>
<name>A0A1D8IMD6_9GAMM</name>
<keyword evidence="1" id="KW-1003">Cell membrane</keyword>
<keyword evidence="4 5" id="KW-0472">Membrane</keyword>
<reference evidence="8" key="1">
    <citation type="submission" date="2016-09" db="EMBL/GenBank/DDBJ databases">
        <title>Acidihalobacter prosperus F5.</title>
        <authorList>
            <person name="Khaleque H.N."/>
            <person name="Ramsay J.P."/>
            <person name="Kaksonen A.H."/>
            <person name="Boxall N.J."/>
            <person name="Watkin E.L.J."/>
        </authorList>
    </citation>
    <scope>NUCLEOTIDE SEQUENCE [LARGE SCALE GENOMIC DNA]</scope>
    <source>
        <strain evidence="8">F5</strain>
    </source>
</reference>
<dbReference type="KEGG" id="aprs:BI364_06395"/>
<dbReference type="RefSeq" id="WP_070078021.1">
    <property type="nucleotide sequence ID" value="NZ_CP017415.1"/>
</dbReference>
<keyword evidence="3 5" id="KW-1133">Transmembrane helix</keyword>
<evidence type="ECO:0000256" key="2">
    <source>
        <dbReference type="ARBA" id="ARBA00022692"/>
    </source>
</evidence>
<dbReference type="Pfam" id="PF06305">
    <property type="entry name" value="LapA_dom"/>
    <property type="match status" value="1"/>
</dbReference>
<dbReference type="GO" id="GO:0005886">
    <property type="term" value="C:plasma membrane"/>
    <property type="evidence" value="ECO:0007669"/>
    <property type="project" value="InterPro"/>
</dbReference>
<dbReference type="Proteomes" id="UP000095401">
    <property type="component" value="Chromosome"/>
</dbReference>
<gene>
    <name evidence="7" type="ORF">BI364_06395</name>
</gene>
<evidence type="ECO:0000259" key="6">
    <source>
        <dbReference type="Pfam" id="PF06305"/>
    </source>
</evidence>
<sequence length="97" mass="10871">MRKLLSIILILLMMLLAVAFTSLNLGAMTINLYFTRVDLPIGVAVFLFLLLGAMLGVIASSGLWLRQARTNRKLRRRLESCDKELATLRNLPVKDPS</sequence>
<dbReference type="InterPro" id="IPR010445">
    <property type="entry name" value="LapA_dom"/>
</dbReference>
<evidence type="ECO:0000256" key="1">
    <source>
        <dbReference type="ARBA" id="ARBA00022475"/>
    </source>
</evidence>
<keyword evidence="8" id="KW-1185">Reference proteome</keyword>
<evidence type="ECO:0000256" key="4">
    <source>
        <dbReference type="ARBA" id="ARBA00023136"/>
    </source>
</evidence>
<organism evidence="7 8">
    <name type="scientific">Acidihalobacter yilgarnensis</name>
    <dbReference type="NCBI Taxonomy" id="2819280"/>
    <lineage>
        <taxon>Bacteria</taxon>
        <taxon>Pseudomonadati</taxon>
        <taxon>Pseudomonadota</taxon>
        <taxon>Gammaproteobacteria</taxon>
        <taxon>Chromatiales</taxon>
        <taxon>Ectothiorhodospiraceae</taxon>
        <taxon>Acidihalobacter</taxon>
    </lineage>
</organism>
<evidence type="ECO:0000256" key="5">
    <source>
        <dbReference type="SAM" id="Phobius"/>
    </source>
</evidence>
<dbReference type="EMBL" id="CP017415">
    <property type="protein sequence ID" value="AOU97636.1"/>
    <property type="molecule type" value="Genomic_DNA"/>
</dbReference>
<proteinExistence type="predicted"/>
<keyword evidence="2 5" id="KW-0812">Transmembrane</keyword>
<evidence type="ECO:0000313" key="8">
    <source>
        <dbReference type="Proteomes" id="UP000095401"/>
    </source>
</evidence>